<dbReference type="Proteomes" id="UP000487649">
    <property type="component" value="Unassembled WGS sequence"/>
</dbReference>
<name>A0A9X4XEB1_9FIRM</name>
<keyword evidence="2" id="KW-1133">Transmembrane helix</keyword>
<proteinExistence type="predicted"/>
<feature type="transmembrane region" description="Helical" evidence="2">
    <location>
        <begin position="12"/>
        <end position="32"/>
    </location>
</feature>
<evidence type="ECO:0008006" key="5">
    <source>
        <dbReference type="Google" id="ProtNLM"/>
    </source>
</evidence>
<protein>
    <recommendedName>
        <fullName evidence="5">Small integral membrane protein</fullName>
    </recommendedName>
</protein>
<evidence type="ECO:0000313" key="4">
    <source>
        <dbReference type="Proteomes" id="UP000487649"/>
    </source>
</evidence>
<sequence length="98" mass="11752">MKQWLEFLKLRIHNYGFWISIFSLVVLVLQTFEIPIFPHYDLIVNIILLLLLVFGIINNPTTTNKWFGDDKKEHEMLNQIEDTLKELKNEDQEKNDSF</sequence>
<keyword evidence="2" id="KW-0812">Transmembrane</keyword>
<accession>A0A9X4XEB1</accession>
<dbReference type="EMBL" id="WMQE01000021">
    <property type="protein sequence ID" value="MTK21701.1"/>
    <property type="molecule type" value="Genomic_DNA"/>
</dbReference>
<dbReference type="RefSeq" id="WP_006785596.1">
    <property type="nucleotide sequence ID" value="NZ_CABJBH010000004.1"/>
</dbReference>
<feature type="transmembrane region" description="Helical" evidence="2">
    <location>
        <begin position="38"/>
        <end position="57"/>
    </location>
</feature>
<evidence type="ECO:0000256" key="2">
    <source>
        <dbReference type="SAM" id="Phobius"/>
    </source>
</evidence>
<keyword evidence="1" id="KW-0175">Coiled coil</keyword>
<organism evidence="3 4">
    <name type="scientific">Turicibacter sanguinis</name>
    <dbReference type="NCBI Taxonomy" id="154288"/>
    <lineage>
        <taxon>Bacteria</taxon>
        <taxon>Bacillati</taxon>
        <taxon>Bacillota</taxon>
        <taxon>Erysipelotrichia</taxon>
        <taxon>Erysipelotrichales</taxon>
        <taxon>Turicibacteraceae</taxon>
        <taxon>Turicibacter</taxon>
    </lineage>
</organism>
<comment type="caution">
    <text evidence="3">The sequence shown here is derived from an EMBL/GenBank/DDBJ whole genome shotgun (WGS) entry which is preliminary data.</text>
</comment>
<gene>
    <name evidence="3" type="ORF">GMA92_09745</name>
</gene>
<dbReference type="OrthoDB" id="1922895at2"/>
<dbReference type="AlphaFoldDB" id="A0A9X4XEB1"/>
<keyword evidence="2" id="KW-0472">Membrane</keyword>
<evidence type="ECO:0000313" key="3">
    <source>
        <dbReference type="EMBL" id="MTK21701.1"/>
    </source>
</evidence>
<feature type="coiled-coil region" evidence="1">
    <location>
        <begin position="70"/>
        <end position="97"/>
    </location>
</feature>
<reference evidence="3 4" key="1">
    <citation type="journal article" date="2019" name="Nat. Med.">
        <title>A library of human gut bacterial isolates paired with longitudinal multiomics data enables mechanistic microbiome research.</title>
        <authorList>
            <person name="Poyet M."/>
            <person name="Groussin M."/>
            <person name="Gibbons S.M."/>
            <person name="Avila-Pacheco J."/>
            <person name="Jiang X."/>
            <person name="Kearney S.M."/>
            <person name="Perrotta A.R."/>
            <person name="Berdy B."/>
            <person name="Zhao S."/>
            <person name="Lieberman T.D."/>
            <person name="Swanson P.K."/>
            <person name="Smith M."/>
            <person name="Roesemann S."/>
            <person name="Alexander J.E."/>
            <person name="Rich S.A."/>
            <person name="Livny J."/>
            <person name="Vlamakis H."/>
            <person name="Clish C."/>
            <person name="Bullock K."/>
            <person name="Deik A."/>
            <person name="Scott J."/>
            <person name="Pierce K.A."/>
            <person name="Xavier R.J."/>
            <person name="Alm E.J."/>
        </authorList>
    </citation>
    <scope>NUCLEOTIDE SEQUENCE [LARGE SCALE GENOMIC DNA]</scope>
    <source>
        <strain evidence="3 4">BIOML-A198</strain>
    </source>
</reference>
<evidence type="ECO:0000256" key="1">
    <source>
        <dbReference type="SAM" id="Coils"/>
    </source>
</evidence>